<evidence type="ECO:0000313" key="1">
    <source>
        <dbReference type="EMBL" id="KAA8675528.1"/>
    </source>
</evidence>
<evidence type="ECO:0000313" key="2">
    <source>
        <dbReference type="Proteomes" id="UP000322521"/>
    </source>
</evidence>
<accession>A0A5M9NWM1</accession>
<organism evidence="1 2">
    <name type="scientific">Vibrio gigantis</name>
    <dbReference type="NCBI Taxonomy" id="296199"/>
    <lineage>
        <taxon>Bacteria</taxon>
        <taxon>Pseudomonadati</taxon>
        <taxon>Pseudomonadota</taxon>
        <taxon>Gammaproteobacteria</taxon>
        <taxon>Vibrionales</taxon>
        <taxon>Vibrionaceae</taxon>
        <taxon>Vibrio</taxon>
    </lineage>
</organism>
<proteinExistence type="predicted"/>
<keyword evidence="2" id="KW-1185">Reference proteome</keyword>
<reference evidence="1 2" key="1">
    <citation type="submission" date="2019-09" db="EMBL/GenBank/DDBJ databases">
        <title>Draft genome sequence of various Type strains from the CCUG.</title>
        <authorList>
            <person name="Pineiro-Iglesias B."/>
            <person name="Tunovic T."/>
            <person name="Unosson C."/>
            <person name="Inganas E."/>
            <person name="Ohlen M."/>
            <person name="Cardew S."/>
            <person name="Jensie-Markopoulos S."/>
            <person name="Salva-Serra F."/>
            <person name="Jaen-Luchoro D."/>
            <person name="Karlsson R."/>
            <person name="Svensson-Stadler L."/>
            <person name="Chun J."/>
            <person name="Moore E."/>
        </authorList>
    </citation>
    <scope>NUCLEOTIDE SEQUENCE [LARGE SCALE GENOMIC DNA]</scope>
    <source>
        <strain evidence="1 2">CCUG 56969T</strain>
    </source>
</reference>
<sequence>MISWRNLDDGTHELKISDAFNIVLYPSAGYAIATGIDRKISLFSSTLEEQKQDVQRTVVAILLDIAEKVSPDDVRYGR</sequence>
<dbReference type="AlphaFoldDB" id="A0A5M9NWM1"/>
<protein>
    <submittedName>
        <fullName evidence="1">Uncharacterized protein</fullName>
    </submittedName>
</protein>
<comment type="caution">
    <text evidence="1">The sequence shown here is derived from an EMBL/GenBank/DDBJ whole genome shotgun (WGS) entry which is preliminary data.</text>
</comment>
<dbReference type="Proteomes" id="UP000322521">
    <property type="component" value="Unassembled WGS sequence"/>
</dbReference>
<dbReference type="OrthoDB" id="9971849at2"/>
<dbReference type="RefSeq" id="WP_081231402.1">
    <property type="nucleotide sequence ID" value="NZ_AP025494.1"/>
</dbReference>
<dbReference type="EMBL" id="VXJS01000007">
    <property type="protein sequence ID" value="KAA8675528.1"/>
    <property type="molecule type" value="Genomic_DNA"/>
</dbReference>
<name>A0A5M9NWM1_9VIBR</name>
<gene>
    <name evidence="1" type="ORF">F4W18_12950</name>
</gene>